<dbReference type="EMBL" id="JAFBCL010000001">
    <property type="protein sequence ID" value="MBM7811055.1"/>
    <property type="molecule type" value="Genomic_DNA"/>
</dbReference>
<comment type="caution">
    <text evidence="1">The sequence shown here is derived from an EMBL/GenBank/DDBJ whole genome shotgun (WGS) entry which is preliminary data.</text>
</comment>
<sequence length="386" mass="42266">MKPEREHGRTLFGELLRQQGKTAERFSEEATRLAWERGIDATLSPRHVRRLTTGRRADGRPLGPVRPGTQRLLEDMLGVPIDQLLMPVNAGVPEQREWSGEASELRARIASGRAVDQQTVSLLQQKLDLTRVIDRRLGAVTLLDELRAQISRMWRLLSDVLDHRTRVSLARVLADASTLAGWQSLDQGFVRESWEHYDQARSAARVAESRALEAYACAGQAVVLLDIGDTASAVELTGYACGSAGKESPALLMAWLLAGHGEALAANGDRDASAQAFDRALGLMAKCPAGEDVPYLVFDQNHLTRWRGSALARLGEIEAVDVLSGVLSRLDPTFTRAETALRVDLVQVLKSKGEHDAASLHAERAKLLAAQVGSTRQQRRLKALAD</sequence>
<reference evidence="1 2" key="1">
    <citation type="submission" date="2021-01" db="EMBL/GenBank/DDBJ databases">
        <title>Sequencing the genomes of 1000 actinobacteria strains.</title>
        <authorList>
            <person name="Klenk H.-P."/>
        </authorList>
    </citation>
    <scope>NUCLEOTIDE SEQUENCE [LARGE SCALE GENOMIC DNA]</scope>
    <source>
        <strain evidence="1 2">DSM 44581</strain>
    </source>
</reference>
<dbReference type="Proteomes" id="UP001195724">
    <property type="component" value="Unassembled WGS sequence"/>
</dbReference>
<organism evidence="1 2">
    <name type="scientific">Saccharothrix algeriensis</name>
    <dbReference type="NCBI Taxonomy" id="173560"/>
    <lineage>
        <taxon>Bacteria</taxon>
        <taxon>Bacillati</taxon>
        <taxon>Actinomycetota</taxon>
        <taxon>Actinomycetes</taxon>
        <taxon>Pseudonocardiales</taxon>
        <taxon>Pseudonocardiaceae</taxon>
        <taxon>Saccharothrix</taxon>
    </lineage>
</organism>
<evidence type="ECO:0000313" key="2">
    <source>
        <dbReference type="Proteomes" id="UP001195724"/>
    </source>
</evidence>
<accession>A0ABS2S4B6</accession>
<dbReference type="Gene3D" id="1.25.40.10">
    <property type="entry name" value="Tetratricopeptide repeat domain"/>
    <property type="match status" value="1"/>
</dbReference>
<evidence type="ECO:0000313" key="1">
    <source>
        <dbReference type="EMBL" id="MBM7811055.1"/>
    </source>
</evidence>
<dbReference type="SUPFAM" id="SSF48452">
    <property type="entry name" value="TPR-like"/>
    <property type="match status" value="1"/>
</dbReference>
<dbReference type="InterPro" id="IPR011990">
    <property type="entry name" value="TPR-like_helical_dom_sf"/>
</dbReference>
<gene>
    <name evidence="1" type="ORF">JOE68_001920</name>
</gene>
<name>A0ABS2S4B6_9PSEU</name>
<dbReference type="RefSeq" id="WP_204841944.1">
    <property type="nucleotide sequence ID" value="NZ_JAFBCL010000001.1"/>
</dbReference>
<keyword evidence="2" id="KW-1185">Reference proteome</keyword>
<proteinExistence type="predicted"/>
<protein>
    <submittedName>
        <fullName evidence="1">Uncharacterized protein</fullName>
    </submittedName>
</protein>